<dbReference type="EMBL" id="SOIP01000477">
    <property type="protein sequence ID" value="TET78602.1"/>
    <property type="molecule type" value="Genomic_DNA"/>
</dbReference>
<comment type="similarity">
    <text evidence="1 4">Belongs to the prokaryotic/mitochondrial release factor family.</text>
</comment>
<dbReference type="Gene3D" id="3.30.160.20">
    <property type="match status" value="1"/>
</dbReference>
<comment type="caution">
    <text evidence="7">The sequence shown here is derived from an EMBL/GenBank/DDBJ whole genome shotgun (WGS) entry which is preliminary data.</text>
</comment>
<comment type="subcellular location">
    <subcellularLocation>
        <location evidence="4">Cytoplasm</location>
    </subcellularLocation>
</comment>
<evidence type="ECO:0000256" key="1">
    <source>
        <dbReference type="ARBA" id="ARBA00010835"/>
    </source>
</evidence>
<dbReference type="FunFam" id="3.30.160.20:FF:000004">
    <property type="entry name" value="Peptide chain release factor 1"/>
    <property type="match status" value="1"/>
</dbReference>
<comment type="PTM">
    <text evidence="4">Methylated by PrmC. Methylation increases the termination efficiency of RF2.</text>
</comment>
<protein>
    <recommendedName>
        <fullName evidence="4 5">Peptide chain release factor 2</fullName>
        <shortName evidence="4">RF-2</shortName>
    </recommendedName>
</protein>
<evidence type="ECO:0000256" key="4">
    <source>
        <dbReference type="HAMAP-Rule" id="MF_00094"/>
    </source>
</evidence>
<dbReference type="HAMAP" id="MF_00094">
    <property type="entry name" value="Rel_fac_2"/>
    <property type="match status" value="1"/>
</dbReference>
<evidence type="ECO:0000256" key="2">
    <source>
        <dbReference type="ARBA" id="ARBA00022481"/>
    </source>
</evidence>
<evidence type="ECO:0000259" key="6">
    <source>
        <dbReference type="PROSITE" id="PS00745"/>
    </source>
</evidence>
<gene>
    <name evidence="4" type="primary">prfB</name>
    <name evidence="7" type="ORF">E3J38_08325</name>
</gene>
<dbReference type="InterPro" id="IPR004374">
    <property type="entry name" value="PrfB"/>
</dbReference>
<evidence type="ECO:0000313" key="8">
    <source>
        <dbReference type="Proteomes" id="UP000315534"/>
    </source>
</evidence>
<name>A0A523XH45_UNCT6</name>
<dbReference type="SMART" id="SM00937">
    <property type="entry name" value="PCRF"/>
    <property type="match status" value="1"/>
</dbReference>
<dbReference type="Gene3D" id="1.20.58.410">
    <property type="entry name" value="Release factor"/>
    <property type="match status" value="1"/>
</dbReference>
<dbReference type="PROSITE" id="PS00745">
    <property type="entry name" value="RF_PROK_I"/>
    <property type="match status" value="1"/>
</dbReference>
<proteinExistence type="inferred from homology"/>
<dbReference type="Proteomes" id="UP000315534">
    <property type="component" value="Unassembled WGS sequence"/>
</dbReference>
<organism evidence="7 8">
    <name type="scientific">candidate division TA06 bacterium</name>
    <dbReference type="NCBI Taxonomy" id="2250710"/>
    <lineage>
        <taxon>Bacteria</taxon>
        <taxon>Bacteria division TA06</taxon>
    </lineage>
</organism>
<dbReference type="InterPro" id="IPR000352">
    <property type="entry name" value="Pep_chain_release_fac_I"/>
</dbReference>
<dbReference type="PANTHER" id="PTHR43116">
    <property type="entry name" value="PEPTIDE CHAIN RELEASE FACTOR 2"/>
    <property type="match status" value="1"/>
</dbReference>
<dbReference type="Pfam" id="PF00472">
    <property type="entry name" value="RF-1"/>
    <property type="match status" value="1"/>
</dbReference>
<reference evidence="7 8" key="1">
    <citation type="submission" date="2019-03" db="EMBL/GenBank/DDBJ databases">
        <title>Metabolic potential of uncultured bacteria and archaea associated with petroleum seepage in deep-sea sediments.</title>
        <authorList>
            <person name="Dong X."/>
            <person name="Hubert C."/>
        </authorList>
    </citation>
    <scope>NUCLEOTIDE SEQUENCE [LARGE SCALE GENOMIC DNA]</scope>
    <source>
        <strain evidence="7">E29_bin36</strain>
    </source>
</reference>
<dbReference type="GO" id="GO:0016149">
    <property type="term" value="F:translation release factor activity, codon specific"/>
    <property type="evidence" value="ECO:0007669"/>
    <property type="project" value="UniProtKB-UniRule"/>
</dbReference>
<dbReference type="Gene3D" id="3.30.70.1660">
    <property type="match status" value="1"/>
</dbReference>
<keyword evidence="2 4" id="KW-0488">Methylation</keyword>
<keyword evidence="3 4" id="KW-0648">Protein biosynthesis</keyword>
<dbReference type="AlphaFoldDB" id="A0A523XH45"/>
<dbReference type="GO" id="GO:0005737">
    <property type="term" value="C:cytoplasm"/>
    <property type="evidence" value="ECO:0007669"/>
    <property type="project" value="UniProtKB-SubCell"/>
</dbReference>
<feature type="modified residue" description="N5-methylglutamine" evidence="4">
    <location>
        <position position="246"/>
    </location>
</feature>
<dbReference type="PANTHER" id="PTHR43116:SF3">
    <property type="entry name" value="CLASS I PEPTIDE CHAIN RELEASE FACTOR"/>
    <property type="match status" value="1"/>
</dbReference>
<dbReference type="InterPro" id="IPR045853">
    <property type="entry name" value="Pep_chain_release_fac_I_sf"/>
</dbReference>
<feature type="domain" description="Prokaryotic-type class I peptide chain release factors" evidence="6">
    <location>
        <begin position="239"/>
        <end position="255"/>
    </location>
</feature>
<keyword evidence="4" id="KW-0963">Cytoplasm</keyword>
<sequence>MAEGLKSQVSSLRERLANLRGYLDLDSMESEMATLSKQMESPQFWDDQEVAQKKLKRFNELKTWVEEWERLDASTGDLQELLDISTEEEKAEFQAEIDSADNNISELELRLMLSGEDDGRDAIVSIHPGAGGTESCDWAQMLFRMYTRWIEKRGFKTKVLDYAPGEEAGLKDATIEVKGKYAYGYLKSERGIHRLVRLSPFDAAHRRHTSFASVFVYPEIERQVEVEIKDADVKLDTFRSSGPGGQNVNKVNTAVRLTHIPTGLVATCQTERSQFQNRQNAMKILVAKLYQMRKEEELKKLSKVEEEKTDIGWGNQIRSYVFHPYNMVKDHRTGHQMGNVEAVMDGEIDGFIRAFLLMTGLTGAKGMAQKARKKS</sequence>
<accession>A0A523XH45</accession>
<dbReference type="SUPFAM" id="SSF75620">
    <property type="entry name" value="Release factor"/>
    <property type="match status" value="1"/>
</dbReference>
<evidence type="ECO:0000256" key="5">
    <source>
        <dbReference type="NCBIfam" id="TIGR00020"/>
    </source>
</evidence>
<dbReference type="InterPro" id="IPR005139">
    <property type="entry name" value="PCRF"/>
</dbReference>
<evidence type="ECO:0000256" key="3">
    <source>
        <dbReference type="ARBA" id="ARBA00022917"/>
    </source>
</evidence>
<evidence type="ECO:0000313" key="7">
    <source>
        <dbReference type="EMBL" id="TET78602.1"/>
    </source>
</evidence>
<dbReference type="NCBIfam" id="TIGR00020">
    <property type="entry name" value="prfB"/>
    <property type="match status" value="1"/>
</dbReference>
<dbReference type="Pfam" id="PF03462">
    <property type="entry name" value="PCRF"/>
    <property type="match status" value="1"/>
</dbReference>
<comment type="function">
    <text evidence="4">Peptide chain release factor 2 directs the termination of translation in response to the peptide chain termination codons UGA and UAA.</text>
</comment>